<proteinExistence type="predicted"/>
<evidence type="ECO:0000256" key="6">
    <source>
        <dbReference type="ARBA" id="ARBA00023242"/>
    </source>
</evidence>
<feature type="compositionally biased region" description="Basic and acidic residues" evidence="9">
    <location>
        <begin position="268"/>
        <end position="289"/>
    </location>
</feature>
<protein>
    <recommendedName>
        <fullName evidence="7">SAGA complex subunit Spt7</fullName>
    </recommendedName>
</protein>
<evidence type="ECO:0000256" key="4">
    <source>
        <dbReference type="ARBA" id="ARBA00023117"/>
    </source>
</evidence>
<dbReference type="Gene3D" id="1.20.920.10">
    <property type="entry name" value="Bromodomain-like"/>
    <property type="match status" value="1"/>
</dbReference>
<dbReference type="PROSITE" id="PS00633">
    <property type="entry name" value="BROMODOMAIN_1"/>
    <property type="match status" value="1"/>
</dbReference>
<dbReference type="Pfam" id="PF00439">
    <property type="entry name" value="Bromodomain"/>
    <property type="match status" value="1"/>
</dbReference>
<dbReference type="GO" id="GO:0046982">
    <property type="term" value="F:protein heterodimerization activity"/>
    <property type="evidence" value="ECO:0007669"/>
    <property type="project" value="InterPro"/>
</dbReference>
<feature type="region of interest" description="Disordered" evidence="9">
    <location>
        <begin position="268"/>
        <end position="301"/>
    </location>
</feature>
<evidence type="ECO:0000256" key="9">
    <source>
        <dbReference type="SAM" id="MobiDB-lite"/>
    </source>
</evidence>
<accession>A0A0J9XC89</accession>
<feature type="compositionally biased region" description="Basic residues" evidence="9">
    <location>
        <begin position="1028"/>
        <end position="1039"/>
    </location>
</feature>
<dbReference type="GO" id="GO:0006325">
    <property type="term" value="P:chromatin organization"/>
    <property type="evidence" value="ECO:0007669"/>
    <property type="project" value="UniProtKB-ARBA"/>
</dbReference>
<feature type="region of interest" description="Disordered" evidence="9">
    <location>
        <begin position="474"/>
        <end position="546"/>
    </location>
</feature>
<feature type="region of interest" description="Disordered" evidence="9">
    <location>
        <begin position="73"/>
        <end position="138"/>
    </location>
</feature>
<dbReference type="STRING" id="1173061.A0A0J9XC89"/>
<feature type="compositionally biased region" description="Acidic residues" evidence="9">
    <location>
        <begin position="202"/>
        <end position="213"/>
    </location>
</feature>
<feature type="region of interest" description="Disordered" evidence="9">
    <location>
        <begin position="1007"/>
        <end position="1089"/>
    </location>
</feature>
<dbReference type="SUPFAM" id="SSF47370">
    <property type="entry name" value="Bromodomain"/>
    <property type="match status" value="1"/>
</dbReference>
<evidence type="ECO:0000256" key="5">
    <source>
        <dbReference type="ARBA" id="ARBA00023163"/>
    </source>
</evidence>
<dbReference type="InterPro" id="IPR018359">
    <property type="entry name" value="Bromodomain_CS"/>
</dbReference>
<feature type="compositionally biased region" description="Polar residues" evidence="9">
    <location>
        <begin position="104"/>
        <end position="118"/>
    </location>
</feature>
<keyword evidence="5" id="KW-0804">Transcription</keyword>
<sequence>MTSSFQKLWSSGDSAGLLRLARDIEKHETWRGFLTTQEHDIFKHALDTGGKVWHEFINGTAICRMEQPSSVETPAHGINGLPFNSSSNTPAPFSKPEKPLFQNGIHNNHHSTINSKLPSPSPAPAETSISEDHNGSSNDYLQLDAVTVAFRVRYMLYEKSIGLIFPANDPSISPDIDYAIFDEPEESSKAQLAVPVVTRQADDDDYDDEDEDETKPADTNANNSAPSLGQENNEKSVILITNRLPTEDDLTKRREAFRRHVNRMYHTFEADEENRLKQKKQEEADRNNDNEVTSGKQNPHNTYGAANLSLKHLLAAIESKQDELSITETELSTLLSDVRKNRSKWASEDRIGQEELYEAAEKVVLQLRATTEHSTAFLNKVNKRDAPNYFNIIKHPMDLNTVMKKLKGFQYKSKKEFVDDLMLIWSNCLRYNTDPNHFLRVHANAMRVKTLQLIPLIPDIVVRDRAEVEAEEARLAKEEAESEDEEKEKIGGRVKGTGTGKHAAKGRKRKLHEDTAGAAGSRPSPFPRLESMEASATPRNTMTPGPVTDYEADDSKFESEVVEFPDIESLLYQELYGERALAICSKRAELFKEQQVQWDQPALLRSAKGMAKFEELELDSFKTEEAKKESKQEHRLFNRRGFISSIEDNDDILVEYSSGVGLPPVPWAISNYNKTEGLENVSLDDIGQSGYVNRTGLTPHVLANLQEMQHIRKICFKIGVIRQMQQQAYMHSAQLKPYHPDDIIEPDLDVESRLPNRDRYDEEVSRVALRRNMAKIAMHSGFEETEIMAVDALTEIAADYMGKLGRSIKLWMETSEPSTDFTMQEILLNVLEENGIESISSLEFYIKNDIERHHQRLVDQKKKLALFVADLLRPGSQEYNDTEFKDGSEQFLTGDFSEEIGDDFFGFRELGLDQELGLESLSVPLHLLQSRFALANMQNTVTDDHEHQLEVPEYSLIDKNVAERQITPIKNFLLKRFEISSATTLTGGGQDKDGMHTDGILTLLEGDQLPAKLRNSRPKVPPTGKLPGVKKKQPSKVFHRPPPPPWMAKSGSGESGGGPILPGGSQGSKYPPLKTEQADGLSSGADGLFGQVKPDELDLGLFGNGTSGEFGFLPTFPAN</sequence>
<dbReference type="PANTHER" id="PTHR47343">
    <property type="entry name" value="TRANSCRIPTIONAL ACTIVATOR SPT7"/>
    <property type="match status" value="1"/>
</dbReference>
<reference evidence="11" key="1">
    <citation type="submission" date="2014-03" db="EMBL/GenBank/DDBJ databases">
        <authorList>
            <person name="Casaregola S."/>
        </authorList>
    </citation>
    <scope>NUCLEOTIDE SEQUENCE [LARGE SCALE GENOMIC DNA]</scope>
    <source>
        <strain evidence="11">CLIB 918</strain>
    </source>
</reference>
<gene>
    <name evidence="11" type="ORF">BN980_GECA09s01418g</name>
</gene>
<dbReference type="Pfam" id="PF07524">
    <property type="entry name" value="Bromo_TP"/>
    <property type="match status" value="1"/>
</dbReference>
<evidence type="ECO:0000256" key="3">
    <source>
        <dbReference type="ARBA" id="ARBA00023015"/>
    </source>
</evidence>
<evidence type="ECO:0000256" key="8">
    <source>
        <dbReference type="PROSITE-ProRule" id="PRU00035"/>
    </source>
</evidence>
<name>A0A0J9XC89_GEOCN</name>
<comment type="caution">
    <text evidence="11">The sequence shown here is derived from an EMBL/GenBank/DDBJ whole genome shotgun (WGS) entry which is preliminary data.</text>
</comment>
<dbReference type="Gene3D" id="1.10.20.10">
    <property type="entry name" value="Histone, subunit A"/>
    <property type="match status" value="1"/>
</dbReference>
<keyword evidence="3" id="KW-0805">Transcription regulation</keyword>
<keyword evidence="2" id="KW-0597">Phosphoprotein</keyword>
<comment type="subcellular location">
    <subcellularLocation>
        <location evidence="1">Nucleus</location>
    </subcellularLocation>
</comment>
<feature type="region of interest" description="Disordered" evidence="9">
    <location>
        <begin position="187"/>
        <end position="235"/>
    </location>
</feature>
<evidence type="ECO:0000313" key="12">
    <source>
        <dbReference type="Proteomes" id="UP000242525"/>
    </source>
</evidence>
<evidence type="ECO:0000313" key="11">
    <source>
        <dbReference type="EMBL" id="CDO54928.1"/>
    </source>
</evidence>
<evidence type="ECO:0000256" key="2">
    <source>
        <dbReference type="ARBA" id="ARBA00022553"/>
    </source>
</evidence>
<dbReference type="AlphaFoldDB" id="A0A0J9XC89"/>
<dbReference type="InterPro" id="IPR006565">
    <property type="entry name" value="BTP"/>
</dbReference>
<dbReference type="Proteomes" id="UP000242525">
    <property type="component" value="Unassembled WGS sequence"/>
</dbReference>
<dbReference type="InterPro" id="IPR037782">
    <property type="entry name" value="Spt7"/>
</dbReference>
<evidence type="ECO:0000259" key="10">
    <source>
        <dbReference type="PROSITE" id="PS50014"/>
    </source>
</evidence>
<dbReference type="GO" id="GO:0006357">
    <property type="term" value="P:regulation of transcription by RNA polymerase II"/>
    <property type="evidence" value="ECO:0007669"/>
    <property type="project" value="UniProtKB-ARBA"/>
</dbReference>
<keyword evidence="12" id="KW-1185">Reference proteome</keyword>
<dbReference type="SMART" id="SM00297">
    <property type="entry name" value="BROMO"/>
    <property type="match status" value="1"/>
</dbReference>
<dbReference type="OrthoDB" id="21449at2759"/>
<dbReference type="SMART" id="SM00576">
    <property type="entry name" value="BTP"/>
    <property type="match status" value="1"/>
</dbReference>
<dbReference type="CDD" id="cd22927">
    <property type="entry name" value="HFD_SPT7"/>
    <property type="match status" value="1"/>
</dbReference>
<dbReference type="PRINTS" id="PR00503">
    <property type="entry name" value="BROMODOMAIN"/>
</dbReference>
<feature type="compositionally biased region" description="Polar residues" evidence="9">
    <location>
        <begin position="82"/>
        <end position="91"/>
    </location>
</feature>
<dbReference type="PROSITE" id="PS50014">
    <property type="entry name" value="BROMODOMAIN_2"/>
    <property type="match status" value="1"/>
</dbReference>
<dbReference type="GO" id="GO:0005198">
    <property type="term" value="F:structural molecule activity"/>
    <property type="evidence" value="ECO:0007669"/>
    <property type="project" value="TreeGrafter"/>
</dbReference>
<keyword evidence="6" id="KW-0539">Nucleus</keyword>
<evidence type="ECO:0000256" key="7">
    <source>
        <dbReference type="ARBA" id="ARBA00093633"/>
    </source>
</evidence>
<dbReference type="CDD" id="cd05510">
    <property type="entry name" value="Bromo_SPT7_like"/>
    <property type="match status" value="1"/>
</dbReference>
<dbReference type="InterPro" id="IPR001487">
    <property type="entry name" value="Bromodomain"/>
</dbReference>
<keyword evidence="4 8" id="KW-0103">Bromodomain</keyword>
<dbReference type="InterPro" id="IPR009072">
    <property type="entry name" value="Histone-fold"/>
</dbReference>
<dbReference type="GO" id="GO:0005634">
    <property type="term" value="C:nucleus"/>
    <property type="evidence" value="ECO:0007669"/>
    <property type="project" value="UniProtKB-SubCell"/>
</dbReference>
<dbReference type="PANTHER" id="PTHR47343:SF1">
    <property type="entry name" value="TRANSCRIPTIONAL ACTIVATOR SPT7"/>
    <property type="match status" value="1"/>
</dbReference>
<organism evidence="11 12">
    <name type="scientific">Geotrichum candidum</name>
    <name type="common">Oospora lactis</name>
    <name type="synonym">Dipodascus geotrichum</name>
    <dbReference type="NCBI Taxonomy" id="1173061"/>
    <lineage>
        <taxon>Eukaryota</taxon>
        <taxon>Fungi</taxon>
        <taxon>Dikarya</taxon>
        <taxon>Ascomycota</taxon>
        <taxon>Saccharomycotina</taxon>
        <taxon>Dipodascomycetes</taxon>
        <taxon>Dipodascales</taxon>
        <taxon>Dipodascaceae</taxon>
        <taxon>Geotrichum</taxon>
    </lineage>
</organism>
<dbReference type="GO" id="GO:0000124">
    <property type="term" value="C:SAGA complex"/>
    <property type="evidence" value="ECO:0007669"/>
    <property type="project" value="InterPro"/>
</dbReference>
<dbReference type="FunFam" id="1.20.920.10:FF:000032">
    <property type="entry name" value="Transcriptional activator spt7"/>
    <property type="match status" value="1"/>
</dbReference>
<feature type="domain" description="Bromo" evidence="10">
    <location>
        <begin position="369"/>
        <end position="439"/>
    </location>
</feature>
<feature type="compositionally biased region" description="Polar residues" evidence="9">
    <location>
        <begin position="290"/>
        <end position="301"/>
    </location>
</feature>
<dbReference type="GO" id="GO:0046695">
    <property type="term" value="C:SLIK (SAGA-like) complex"/>
    <property type="evidence" value="ECO:0007669"/>
    <property type="project" value="InterPro"/>
</dbReference>
<dbReference type="InterPro" id="IPR036427">
    <property type="entry name" value="Bromodomain-like_sf"/>
</dbReference>
<feature type="compositionally biased region" description="Gly residues" evidence="9">
    <location>
        <begin position="1053"/>
        <end position="1066"/>
    </location>
</feature>
<feature type="compositionally biased region" description="Polar residues" evidence="9">
    <location>
        <begin position="217"/>
        <end position="231"/>
    </location>
</feature>
<evidence type="ECO:0000256" key="1">
    <source>
        <dbReference type="ARBA" id="ARBA00004123"/>
    </source>
</evidence>
<dbReference type="EMBL" id="CCBN010000009">
    <property type="protein sequence ID" value="CDO54928.1"/>
    <property type="molecule type" value="Genomic_DNA"/>
</dbReference>